<name>A0A1M6GCZ3_PSEXY</name>
<dbReference type="AlphaFoldDB" id="A0A1M6GCZ3"/>
<gene>
    <name evidence="1" type="ORF">SAMN02745725_01719</name>
</gene>
<evidence type="ECO:0000313" key="2">
    <source>
        <dbReference type="Proteomes" id="UP000184185"/>
    </source>
</evidence>
<dbReference type="Proteomes" id="UP000184185">
    <property type="component" value="Unassembled WGS sequence"/>
</dbReference>
<dbReference type="InterPro" id="IPR029052">
    <property type="entry name" value="Metallo-depent_PP-like"/>
</dbReference>
<dbReference type="Gene3D" id="3.60.21.10">
    <property type="match status" value="1"/>
</dbReference>
<sequence>MLNHRKAVQEGRDDAKWIYNSACGNLLFTYVQLTEEDLDFFENLPISFDYKKPGYPTIKCCHGSPVKANERISLDGEDARKWFEKIDANYLLCGHTHYPGEYSYDNKHYYNSGSVGIAINDAGLAQCIILEDITIDGKKEWKPTFLKIPFDNKKVVCDIVESGLLEKAPWFINTNIQVLLTGEDNSFEMVAHAAQLAEEAGETWPLVDDKYLPLRLRNSMSQITGKSTDY</sequence>
<reference evidence="1 2" key="1">
    <citation type="submission" date="2016-11" db="EMBL/GenBank/DDBJ databases">
        <authorList>
            <person name="Jaros S."/>
            <person name="Januszkiewicz K."/>
            <person name="Wedrychowicz H."/>
        </authorList>
    </citation>
    <scope>NUCLEOTIDE SEQUENCE [LARGE SCALE GENOMIC DNA]</scope>
    <source>
        <strain evidence="1 2">DSM 14809</strain>
    </source>
</reference>
<keyword evidence="2" id="KW-1185">Reference proteome</keyword>
<organism evidence="1 2">
    <name type="scientific">Pseudobutyrivibrio xylanivorans DSM 14809</name>
    <dbReference type="NCBI Taxonomy" id="1123012"/>
    <lineage>
        <taxon>Bacteria</taxon>
        <taxon>Bacillati</taxon>
        <taxon>Bacillota</taxon>
        <taxon>Clostridia</taxon>
        <taxon>Lachnospirales</taxon>
        <taxon>Lachnospiraceae</taxon>
        <taxon>Pseudobutyrivibrio</taxon>
    </lineage>
</organism>
<accession>A0A1M6GCZ3</accession>
<evidence type="ECO:0000313" key="1">
    <source>
        <dbReference type="EMBL" id="SHJ07770.1"/>
    </source>
</evidence>
<dbReference type="EMBL" id="FQYQ01000009">
    <property type="protein sequence ID" value="SHJ07770.1"/>
    <property type="molecule type" value="Genomic_DNA"/>
</dbReference>
<dbReference type="SUPFAM" id="SSF56300">
    <property type="entry name" value="Metallo-dependent phosphatases"/>
    <property type="match status" value="1"/>
</dbReference>
<protein>
    <recommendedName>
        <fullName evidence="3">Calcineurin-like phosphoesterase superfamily domain-containing protein</fullName>
    </recommendedName>
</protein>
<evidence type="ECO:0008006" key="3">
    <source>
        <dbReference type="Google" id="ProtNLM"/>
    </source>
</evidence>
<proteinExistence type="predicted"/>